<reference evidence="1" key="1">
    <citation type="submission" date="2021-04" db="EMBL/GenBank/DDBJ databases">
        <title>Pseudaminobacter soli sp. nov., isolated from paddy soil contaminated by heavy metals.</title>
        <authorList>
            <person name="Zhang K."/>
        </authorList>
    </citation>
    <scope>NUCLEOTIDE SEQUENCE</scope>
    <source>
        <strain evidence="1">19-2017</strain>
    </source>
</reference>
<evidence type="ECO:0000313" key="1">
    <source>
        <dbReference type="EMBL" id="MBS3648827.1"/>
    </source>
</evidence>
<dbReference type="EMBL" id="JAGWCR010000004">
    <property type="protein sequence ID" value="MBS3648827.1"/>
    <property type="molecule type" value="Genomic_DNA"/>
</dbReference>
<gene>
    <name evidence="1" type="ORF">KEU06_09435</name>
</gene>
<protein>
    <submittedName>
        <fullName evidence="1">Uncharacterized protein</fullName>
    </submittedName>
</protein>
<comment type="caution">
    <text evidence="1">The sequence shown here is derived from an EMBL/GenBank/DDBJ whole genome shotgun (WGS) entry which is preliminary data.</text>
</comment>
<name>A0A942I201_9HYPH</name>
<sequence length="84" mass="9055">MSITQTKGAIIATGEGVSVFQAITIKTALKLYAKTGIKANRAYTPKAMMTMAEKITGQKFRARDYLGAVAGLETWIDERKEAGA</sequence>
<accession>A0A942I201</accession>
<dbReference type="RefSeq" id="WP_188254390.1">
    <property type="nucleotide sequence ID" value="NZ_JABVCF010000004.1"/>
</dbReference>
<evidence type="ECO:0000313" key="2">
    <source>
        <dbReference type="Proteomes" id="UP000680348"/>
    </source>
</evidence>
<organism evidence="1 2">
    <name type="scientific">Pseudaminobacter soli</name>
    <name type="common">ex Zhang et al. 2022</name>
    <dbReference type="NCBI Taxonomy" id="2831468"/>
    <lineage>
        <taxon>Bacteria</taxon>
        <taxon>Pseudomonadati</taxon>
        <taxon>Pseudomonadota</taxon>
        <taxon>Alphaproteobacteria</taxon>
        <taxon>Hyphomicrobiales</taxon>
        <taxon>Phyllobacteriaceae</taxon>
        <taxon>Pseudaminobacter</taxon>
    </lineage>
</organism>
<dbReference type="Proteomes" id="UP000680348">
    <property type="component" value="Unassembled WGS sequence"/>
</dbReference>
<dbReference type="AlphaFoldDB" id="A0A942I201"/>
<proteinExistence type="predicted"/>
<keyword evidence="2" id="KW-1185">Reference proteome</keyword>